<comment type="caution">
    <text evidence="2">The sequence shown here is derived from an EMBL/GenBank/DDBJ whole genome shotgun (WGS) entry which is preliminary data.</text>
</comment>
<reference evidence="2 3" key="1">
    <citation type="submission" date="2020-08" db="EMBL/GenBank/DDBJ databases">
        <title>Genomic Encyclopedia of Type Strains, Phase III (KMG-III): the genomes of soil and plant-associated and newly described type strains.</title>
        <authorList>
            <person name="Whitman W."/>
        </authorList>
    </citation>
    <scope>NUCLEOTIDE SEQUENCE [LARGE SCALE GENOMIC DNA]</scope>
    <source>
        <strain evidence="2 3">CECT 8799</strain>
    </source>
</reference>
<sequence length="474" mass="52756">MSKVEDSVNIVNEIVFSARKGECTYCHGEILARARNSETPAEISEYLKPIGEVASYHFRQSDTLEPFGPMFQSSDGRSAAPSDLCAEDLNRLREVLPHIESLEVKARICDVLWLRERKPDDAKSAIHYYIDVANDGFDLDHWTFAAECVERALRLASLLRRKEPLLCQSVADILLGWLNDHSESDQKFLTARSISLLLQFGYGDPGELHKQATRIAEIAQQANDHHRAEEYWRLAVEAARSAGDQEGANWAQTQLAESYVSCARGHASSGMVAAHWMQKAVESYKAVPGSKVRREELYQELLEFQNASLAEMGRFEYSVDVTDVVKASVELMEDLSATDALFKLAFRLSNQPSYDKLRAQALELAQKHPLSSLFGAVHLDREGKVVARSEGSFGSDDDGVSDREIFRLVAQEHQFIVIGQLVPAIDVLVTQHAISEQDMLAIVANNPFVESGQERLYAKALWSGLNGADLSASV</sequence>
<dbReference type="RefSeq" id="WP_183464071.1">
    <property type="nucleotide sequence ID" value="NZ_JACHWZ010000050.1"/>
</dbReference>
<dbReference type="EMBL" id="JACHWZ010000050">
    <property type="protein sequence ID" value="MBB3063686.1"/>
    <property type="molecule type" value="Genomic_DNA"/>
</dbReference>
<gene>
    <name evidence="2" type="ORF">FHS09_004552</name>
</gene>
<feature type="domain" description="DUF7380" evidence="1">
    <location>
        <begin position="13"/>
        <end position="164"/>
    </location>
</feature>
<name>A0A7W4ZBJ9_9GAMM</name>
<keyword evidence="3" id="KW-1185">Reference proteome</keyword>
<evidence type="ECO:0000313" key="2">
    <source>
        <dbReference type="EMBL" id="MBB3063686.1"/>
    </source>
</evidence>
<dbReference type="AlphaFoldDB" id="A0A7W4ZBJ9"/>
<dbReference type="InterPro" id="IPR055804">
    <property type="entry name" value="DUF7380"/>
</dbReference>
<evidence type="ECO:0000313" key="3">
    <source>
        <dbReference type="Proteomes" id="UP000535937"/>
    </source>
</evidence>
<protein>
    <submittedName>
        <fullName evidence="2">Tetratricopeptide (TPR) repeat protein</fullName>
    </submittedName>
</protein>
<proteinExistence type="predicted"/>
<dbReference type="Proteomes" id="UP000535937">
    <property type="component" value="Unassembled WGS sequence"/>
</dbReference>
<dbReference type="Pfam" id="PF24098">
    <property type="entry name" value="DUF7380"/>
    <property type="match status" value="1"/>
</dbReference>
<accession>A0A7W4ZBJ9</accession>
<evidence type="ECO:0000259" key="1">
    <source>
        <dbReference type="Pfam" id="PF24098"/>
    </source>
</evidence>
<organism evidence="2 3">
    <name type="scientific">Microbulbifer rhizosphaerae</name>
    <dbReference type="NCBI Taxonomy" id="1562603"/>
    <lineage>
        <taxon>Bacteria</taxon>
        <taxon>Pseudomonadati</taxon>
        <taxon>Pseudomonadota</taxon>
        <taxon>Gammaproteobacteria</taxon>
        <taxon>Cellvibrionales</taxon>
        <taxon>Microbulbiferaceae</taxon>
        <taxon>Microbulbifer</taxon>
    </lineage>
</organism>